<gene>
    <name evidence="2" type="ORF">M011DRAFT_478730</name>
</gene>
<feature type="region of interest" description="Disordered" evidence="1">
    <location>
        <begin position="1"/>
        <end position="81"/>
    </location>
</feature>
<proteinExistence type="predicted"/>
<reference evidence="2" key="1">
    <citation type="journal article" date="2020" name="Stud. Mycol.">
        <title>101 Dothideomycetes genomes: a test case for predicting lifestyles and emergence of pathogens.</title>
        <authorList>
            <person name="Haridas S."/>
            <person name="Albert R."/>
            <person name="Binder M."/>
            <person name="Bloem J."/>
            <person name="Labutti K."/>
            <person name="Salamov A."/>
            <person name="Andreopoulos B."/>
            <person name="Baker S."/>
            <person name="Barry K."/>
            <person name="Bills G."/>
            <person name="Bluhm B."/>
            <person name="Cannon C."/>
            <person name="Castanera R."/>
            <person name="Culley D."/>
            <person name="Daum C."/>
            <person name="Ezra D."/>
            <person name="Gonzalez J."/>
            <person name="Henrissat B."/>
            <person name="Kuo A."/>
            <person name="Liang C."/>
            <person name="Lipzen A."/>
            <person name="Lutzoni F."/>
            <person name="Magnuson J."/>
            <person name="Mondo S."/>
            <person name="Nolan M."/>
            <person name="Ohm R."/>
            <person name="Pangilinan J."/>
            <person name="Park H.-J."/>
            <person name="Ramirez L."/>
            <person name="Alfaro M."/>
            <person name="Sun H."/>
            <person name="Tritt A."/>
            <person name="Yoshinaga Y."/>
            <person name="Zwiers L.-H."/>
            <person name="Turgeon B."/>
            <person name="Goodwin S."/>
            <person name="Spatafora J."/>
            <person name="Crous P."/>
            <person name="Grigoriev I."/>
        </authorList>
    </citation>
    <scope>NUCLEOTIDE SEQUENCE</scope>
    <source>
        <strain evidence="2">CBS 119925</strain>
    </source>
</reference>
<sequence>MDSAPSAHDGSKVSRSPSDETSKTLSLDPPGANPANPSTVALTDSIPEGSDAVPTATMPSNEEIDSIWESGTTSPSPDPRPSDIILAEYRARLKRIEHAAEIYEKEKETVNGAIILSEATLKACSGLLTLLQSDRMDIRKEEKKYTLKRLTELEEDLSRELLRNLEDLVKHYEGLMKLIGRVQPREGLGKKR</sequence>
<keyword evidence="3" id="KW-1185">Reference proteome</keyword>
<evidence type="ECO:0000313" key="2">
    <source>
        <dbReference type="EMBL" id="KAF2745968.1"/>
    </source>
</evidence>
<protein>
    <submittedName>
        <fullName evidence="2">Uncharacterized protein</fullName>
    </submittedName>
</protein>
<feature type="compositionally biased region" description="Basic and acidic residues" evidence="1">
    <location>
        <begin position="9"/>
        <end position="22"/>
    </location>
</feature>
<dbReference type="AlphaFoldDB" id="A0A6A6V5W5"/>
<accession>A0A6A6V5W5</accession>
<evidence type="ECO:0000256" key="1">
    <source>
        <dbReference type="SAM" id="MobiDB-lite"/>
    </source>
</evidence>
<evidence type="ECO:0000313" key="3">
    <source>
        <dbReference type="Proteomes" id="UP000799440"/>
    </source>
</evidence>
<name>A0A6A6V5W5_9PLEO</name>
<dbReference type="Proteomes" id="UP000799440">
    <property type="component" value="Unassembled WGS sequence"/>
</dbReference>
<organism evidence="2 3">
    <name type="scientific">Sporormia fimetaria CBS 119925</name>
    <dbReference type="NCBI Taxonomy" id="1340428"/>
    <lineage>
        <taxon>Eukaryota</taxon>
        <taxon>Fungi</taxon>
        <taxon>Dikarya</taxon>
        <taxon>Ascomycota</taxon>
        <taxon>Pezizomycotina</taxon>
        <taxon>Dothideomycetes</taxon>
        <taxon>Pleosporomycetidae</taxon>
        <taxon>Pleosporales</taxon>
        <taxon>Sporormiaceae</taxon>
        <taxon>Sporormia</taxon>
    </lineage>
</organism>
<dbReference type="EMBL" id="MU006580">
    <property type="protein sequence ID" value="KAF2745968.1"/>
    <property type="molecule type" value="Genomic_DNA"/>
</dbReference>